<dbReference type="Pfam" id="PF01381">
    <property type="entry name" value="HTH_3"/>
    <property type="match status" value="1"/>
</dbReference>
<evidence type="ECO:0000256" key="1">
    <source>
        <dbReference type="ARBA" id="ARBA00023125"/>
    </source>
</evidence>
<dbReference type="InterPro" id="IPR010982">
    <property type="entry name" value="Lambda_DNA-bd_dom_sf"/>
</dbReference>
<dbReference type="PROSITE" id="PS50943">
    <property type="entry name" value="HTH_CROC1"/>
    <property type="match status" value="1"/>
</dbReference>
<dbReference type="PANTHER" id="PTHR46558:SF11">
    <property type="entry name" value="HTH-TYPE TRANSCRIPTIONAL REGULATOR XRE"/>
    <property type="match status" value="1"/>
</dbReference>
<reference evidence="3 4" key="1">
    <citation type="submission" date="2024-03" db="EMBL/GenBank/DDBJ databases">
        <title>Human intestinal bacterial collection.</title>
        <authorList>
            <person name="Pauvert C."/>
            <person name="Hitch T.C.A."/>
            <person name="Clavel T."/>
        </authorList>
    </citation>
    <scope>NUCLEOTIDE SEQUENCE [LARGE SCALE GENOMIC DNA]</scope>
    <source>
        <strain evidence="3 4">CLA-AA-H78B</strain>
    </source>
</reference>
<organism evidence="3 4">
    <name type="scientific">Hominiventricola aquisgranensis</name>
    <dbReference type="NCBI Taxonomy" id="3133164"/>
    <lineage>
        <taxon>Bacteria</taxon>
        <taxon>Bacillati</taxon>
        <taxon>Bacillota</taxon>
        <taxon>Clostridia</taxon>
        <taxon>Lachnospirales</taxon>
        <taxon>Lachnospiraceae</taxon>
        <taxon>Hominiventricola</taxon>
    </lineage>
</organism>
<feature type="domain" description="HTH cro/C1-type" evidence="2">
    <location>
        <begin position="10"/>
        <end position="64"/>
    </location>
</feature>
<gene>
    <name evidence="3" type="ORF">WMO62_08185</name>
</gene>
<dbReference type="EMBL" id="JBBMFC010000012">
    <property type="protein sequence ID" value="MEQ2578816.1"/>
    <property type="molecule type" value="Genomic_DNA"/>
</dbReference>
<dbReference type="SUPFAM" id="SSF47413">
    <property type="entry name" value="lambda repressor-like DNA-binding domains"/>
    <property type="match status" value="1"/>
</dbReference>
<proteinExistence type="predicted"/>
<dbReference type="Gene3D" id="1.10.260.40">
    <property type="entry name" value="lambda repressor-like DNA-binding domains"/>
    <property type="match status" value="1"/>
</dbReference>
<sequence>MEKEIIGRQIKELRIYANMTLEQLAEILDVSKRTLQRYESGEATPDMRVLTQLVDLFGFSADYFIGKEKLNGVVARTRASKKKNLRFRTDFWGNYNRAKTEYTIDKDADYYYITLGESWDGEYGLRGMTMWTGFTDEKDDIRELMPVNPERILEDGTEDDILVLNSGEDVAAFIGYGGTALVREDICKKYLPWVMKPIIIKWENVDRIPVLDDVEYLNNFDII</sequence>
<comment type="caution">
    <text evidence="3">The sequence shown here is derived from an EMBL/GenBank/DDBJ whole genome shotgun (WGS) entry which is preliminary data.</text>
</comment>
<keyword evidence="1" id="KW-0238">DNA-binding</keyword>
<evidence type="ECO:0000313" key="3">
    <source>
        <dbReference type="EMBL" id="MEQ2578816.1"/>
    </source>
</evidence>
<protein>
    <submittedName>
        <fullName evidence="3">Helix-turn-helix transcriptional regulator</fullName>
    </submittedName>
</protein>
<keyword evidence="4" id="KW-1185">Reference proteome</keyword>
<dbReference type="Proteomes" id="UP001470288">
    <property type="component" value="Unassembled WGS sequence"/>
</dbReference>
<dbReference type="RefSeq" id="WP_349144380.1">
    <property type="nucleotide sequence ID" value="NZ_JBBMFC010000012.1"/>
</dbReference>
<dbReference type="PANTHER" id="PTHR46558">
    <property type="entry name" value="TRACRIPTIONAL REGULATORY PROTEIN-RELATED-RELATED"/>
    <property type="match status" value="1"/>
</dbReference>
<dbReference type="CDD" id="cd00093">
    <property type="entry name" value="HTH_XRE"/>
    <property type="match status" value="1"/>
</dbReference>
<name>A0ABV1I1H7_9FIRM</name>
<accession>A0ABV1I1H7</accession>
<evidence type="ECO:0000313" key="4">
    <source>
        <dbReference type="Proteomes" id="UP001470288"/>
    </source>
</evidence>
<evidence type="ECO:0000259" key="2">
    <source>
        <dbReference type="PROSITE" id="PS50943"/>
    </source>
</evidence>
<dbReference type="InterPro" id="IPR001387">
    <property type="entry name" value="Cro/C1-type_HTH"/>
</dbReference>
<dbReference type="SMART" id="SM00530">
    <property type="entry name" value="HTH_XRE"/>
    <property type="match status" value="1"/>
</dbReference>